<organism evidence="4 5">
    <name type="scientific">Halioxenophilus aromaticivorans</name>
    <dbReference type="NCBI Taxonomy" id="1306992"/>
    <lineage>
        <taxon>Bacteria</taxon>
        <taxon>Pseudomonadati</taxon>
        <taxon>Pseudomonadota</taxon>
        <taxon>Gammaproteobacteria</taxon>
        <taxon>Alteromonadales</taxon>
        <taxon>Alteromonadaceae</taxon>
        <taxon>Halioxenophilus</taxon>
    </lineage>
</organism>
<dbReference type="RefSeq" id="WP_345424198.1">
    <property type="nucleotide sequence ID" value="NZ_AP031496.1"/>
</dbReference>
<keyword evidence="3" id="KW-0732">Signal</keyword>
<dbReference type="AlphaFoldDB" id="A0AAV3U5C5"/>
<evidence type="ECO:0000256" key="1">
    <source>
        <dbReference type="SAM" id="Coils"/>
    </source>
</evidence>
<sequence>MSHRVIARTLALFCFAVVALTWTHAQAQTIAQAELSLRKLQQQKQNLAGQLLNLQQQQSAAVASQNEADQELAQKQADLSEVLQHKRNAEIKLHTKPTAENERLVQDLKRSLELSEKIVSRRELEVSRAERRYQSITQRLVGIQRQLAATEISIDGQRTQLASLKQQATAQAQAAAAEAAKRKQQLALKAAEKAEKAAEAKRAVAQPAEPKPAPAEVAEAPEIGRDAAESEAEEPGAAPSLDEQMDAINRASDSIFTTGW</sequence>
<keyword evidence="5" id="KW-1185">Reference proteome</keyword>
<protein>
    <recommendedName>
        <fullName evidence="6">Peptidase M23</fullName>
    </recommendedName>
</protein>
<feature type="compositionally biased region" description="Polar residues" evidence="2">
    <location>
        <begin position="251"/>
        <end position="260"/>
    </location>
</feature>
<evidence type="ECO:0008006" key="6">
    <source>
        <dbReference type="Google" id="ProtNLM"/>
    </source>
</evidence>
<feature type="compositionally biased region" description="Low complexity" evidence="2">
    <location>
        <begin position="203"/>
        <end position="221"/>
    </location>
</feature>
<evidence type="ECO:0000256" key="2">
    <source>
        <dbReference type="SAM" id="MobiDB-lite"/>
    </source>
</evidence>
<feature type="region of interest" description="Disordered" evidence="2">
    <location>
        <begin position="189"/>
        <end position="260"/>
    </location>
</feature>
<reference evidence="5" key="1">
    <citation type="journal article" date="2019" name="Int. J. Syst. Evol. Microbiol.">
        <title>The Global Catalogue of Microorganisms (GCM) 10K type strain sequencing project: providing services to taxonomists for standard genome sequencing and annotation.</title>
        <authorList>
            <consortium name="The Broad Institute Genomics Platform"/>
            <consortium name="The Broad Institute Genome Sequencing Center for Infectious Disease"/>
            <person name="Wu L."/>
            <person name="Ma J."/>
        </authorList>
    </citation>
    <scope>NUCLEOTIDE SEQUENCE [LARGE SCALE GENOMIC DNA]</scope>
    <source>
        <strain evidence="5">JCM 19134</strain>
    </source>
</reference>
<gene>
    <name evidence="4" type="ORF">GCM10025791_30810</name>
</gene>
<evidence type="ECO:0000313" key="4">
    <source>
        <dbReference type="EMBL" id="GAA4948641.1"/>
    </source>
</evidence>
<name>A0AAV3U5C5_9ALTE</name>
<keyword evidence="1" id="KW-0175">Coiled coil</keyword>
<evidence type="ECO:0000256" key="3">
    <source>
        <dbReference type="SAM" id="SignalP"/>
    </source>
</evidence>
<feature type="coiled-coil region" evidence="1">
    <location>
        <begin position="30"/>
        <end position="57"/>
    </location>
</feature>
<dbReference type="Proteomes" id="UP001409585">
    <property type="component" value="Unassembled WGS sequence"/>
</dbReference>
<feature type="chain" id="PRO_5043875906" description="Peptidase M23" evidence="3">
    <location>
        <begin position="28"/>
        <end position="260"/>
    </location>
</feature>
<accession>A0AAV3U5C5</accession>
<proteinExistence type="predicted"/>
<evidence type="ECO:0000313" key="5">
    <source>
        <dbReference type="Proteomes" id="UP001409585"/>
    </source>
</evidence>
<dbReference type="EMBL" id="BAABLX010000028">
    <property type="protein sequence ID" value="GAA4948641.1"/>
    <property type="molecule type" value="Genomic_DNA"/>
</dbReference>
<feature type="signal peptide" evidence="3">
    <location>
        <begin position="1"/>
        <end position="27"/>
    </location>
</feature>
<comment type="caution">
    <text evidence="4">The sequence shown here is derived from an EMBL/GenBank/DDBJ whole genome shotgun (WGS) entry which is preliminary data.</text>
</comment>
<feature type="compositionally biased region" description="Basic and acidic residues" evidence="2">
    <location>
        <begin position="190"/>
        <end position="202"/>
    </location>
</feature>